<feature type="binding site" evidence="7">
    <location>
        <position position="102"/>
    </location>
    <ligand>
        <name>Zn(2+)</name>
        <dbReference type="ChEBI" id="CHEBI:29105"/>
    </ligand>
</feature>
<feature type="binding site" evidence="7">
    <location>
        <position position="104"/>
    </location>
    <ligand>
        <name>Zn(2+)</name>
        <dbReference type="ChEBI" id="CHEBI:29105"/>
    </ligand>
</feature>
<dbReference type="SUPFAM" id="SSF52374">
    <property type="entry name" value="Nucleotidylyl transferase"/>
    <property type="match status" value="1"/>
</dbReference>
<keyword evidence="6 7" id="KW-0030">Aminoacyl-tRNA synthetase</keyword>
<dbReference type="SUPFAM" id="SSF48163">
    <property type="entry name" value="An anticodon-binding domain of class I aminoacyl-tRNA synthetases"/>
    <property type="match status" value="1"/>
</dbReference>
<keyword evidence="3 7" id="KW-0547">Nucleotide-binding</keyword>
<dbReference type="HAMAP" id="MF_00022">
    <property type="entry name" value="Glu_tRNA_synth_type1"/>
    <property type="match status" value="1"/>
</dbReference>
<dbReference type="InterPro" id="IPR004527">
    <property type="entry name" value="Glu-tRNA-ligase_bac/mito"/>
</dbReference>
<dbReference type="GO" id="GO:0004818">
    <property type="term" value="F:glutamate-tRNA ligase activity"/>
    <property type="evidence" value="ECO:0007669"/>
    <property type="project" value="UniProtKB-EC"/>
</dbReference>
<comment type="catalytic activity">
    <reaction evidence="7">
        <text>tRNA(Glu) + L-glutamate + ATP = L-glutamyl-tRNA(Glu) + AMP + diphosphate</text>
        <dbReference type="Rhea" id="RHEA:23540"/>
        <dbReference type="Rhea" id="RHEA-COMP:9663"/>
        <dbReference type="Rhea" id="RHEA-COMP:9680"/>
        <dbReference type="ChEBI" id="CHEBI:29985"/>
        <dbReference type="ChEBI" id="CHEBI:30616"/>
        <dbReference type="ChEBI" id="CHEBI:33019"/>
        <dbReference type="ChEBI" id="CHEBI:78442"/>
        <dbReference type="ChEBI" id="CHEBI:78520"/>
        <dbReference type="ChEBI" id="CHEBI:456215"/>
        <dbReference type="EC" id="6.1.1.17"/>
    </reaction>
</comment>
<dbReference type="PANTHER" id="PTHR43311:SF2">
    <property type="entry name" value="GLUTAMATE--TRNA LIGASE, MITOCHONDRIAL-RELATED"/>
    <property type="match status" value="1"/>
</dbReference>
<comment type="similarity">
    <text evidence="1 7">Belongs to the class-I aminoacyl-tRNA synthetase family. Glutamate--tRNA ligase type 1 subfamily.</text>
</comment>
<dbReference type="PANTHER" id="PTHR43311">
    <property type="entry name" value="GLUTAMATE--TRNA LIGASE"/>
    <property type="match status" value="1"/>
</dbReference>
<dbReference type="CDD" id="cd00808">
    <property type="entry name" value="GluRS_core"/>
    <property type="match status" value="1"/>
</dbReference>
<protein>
    <recommendedName>
        <fullName evidence="7">Glutamate--tRNA ligase</fullName>
        <ecNumber evidence="7">6.1.1.17</ecNumber>
    </recommendedName>
    <alternativeName>
        <fullName evidence="7">Glutamyl-tRNA synthetase</fullName>
        <shortName evidence="7">GluRS</shortName>
    </alternativeName>
</protein>
<feature type="domain" description="Aminoacyl-tRNA synthetase class I anticodon-binding" evidence="9">
    <location>
        <begin position="316"/>
        <end position="457"/>
    </location>
</feature>
<dbReference type="PRINTS" id="PR00987">
    <property type="entry name" value="TRNASYNTHGLU"/>
</dbReference>
<keyword evidence="7" id="KW-0479">Metal-binding</keyword>
<sequence length="473" mass="53409">MSPSHPERVRFAPSPTGFFHVGSARTILYNWLLARQSNGAMLLRIDDTDTERNREEWVDGIYRAIRWLGLDWDEGPVRQSTRIDHYQAIAFDLFERGLAYWCDCTRETLDARKPPGTPPGYDGFCRDRKLSQGPGRALRFRVREGEIVVNDLIRSQVIFPAGAVEDFVILKSSLAPLYVLANVIDDIDFSITTVLRAEEHLPTTPKAVLLHEALGGPLPRFGHLPVLVNEQRRKLSKRRDRVAVEDYRQLGYLPEPMINYLALLGWNPGDDREFFTLDELIHAFSLERVGHSPAYFDEQRLLHFNKTYIASLSAQEFARIARPFVDPMMTGSTDGDERLAQILPEVQTRIGTLSELPAMIGFLFHFSPDYDELADRLRAGDDHYLKAVADVLAVTDPFDSPTIETSLRTAAEELGTSLRKLQAPVRIAITGAPIGPPLFHSMAILGRDECLRRIQALLEALHQRTPAPEPPLP</sequence>
<dbReference type="EC" id="6.1.1.17" evidence="7"/>
<dbReference type="Gene3D" id="1.10.10.350">
    <property type="match status" value="1"/>
</dbReference>
<dbReference type="InterPro" id="IPR000924">
    <property type="entry name" value="Glu/Gln-tRNA-synth"/>
</dbReference>
<evidence type="ECO:0000259" key="9">
    <source>
        <dbReference type="Pfam" id="PF19269"/>
    </source>
</evidence>
<dbReference type="EMBL" id="JBFSHR010000001">
    <property type="protein sequence ID" value="MEX6428312.1"/>
    <property type="molecule type" value="Genomic_DNA"/>
</dbReference>
<dbReference type="InterPro" id="IPR014729">
    <property type="entry name" value="Rossmann-like_a/b/a_fold"/>
</dbReference>
<dbReference type="Proteomes" id="UP001560267">
    <property type="component" value="Unassembled WGS sequence"/>
</dbReference>
<feature type="binding site" evidence="7">
    <location>
        <position position="127"/>
    </location>
    <ligand>
        <name>Zn(2+)</name>
        <dbReference type="ChEBI" id="CHEBI:29105"/>
    </ligand>
</feature>
<name>A0ABV3XYD2_9ACTN</name>
<dbReference type="NCBIfam" id="TIGR00464">
    <property type="entry name" value="gltX_bact"/>
    <property type="match status" value="1"/>
</dbReference>
<feature type="binding site" evidence="7">
    <location>
        <position position="125"/>
    </location>
    <ligand>
        <name>Zn(2+)</name>
        <dbReference type="ChEBI" id="CHEBI:29105"/>
    </ligand>
</feature>
<dbReference type="InterPro" id="IPR033910">
    <property type="entry name" value="GluRS_core"/>
</dbReference>
<comment type="cofactor">
    <cofactor evidence="7">
        <name>Zn(2+)</name>
        <dbReference type="ChEBI" id="CHEBI:29105"/>
    </cofactor>
    <text evidence="7">Binds 1 zinc ion per subunit.</text>
</comment>
<comment type="subunit">
    <text evidence="7">Monomer.</text>
</comment>
<keyword evidence="4 7" id="KW-0067">ATP-binding</keyword>
<evidence type="ECO:0000313" key="11">
    <source>
        <dbReference type="Proteomes" id="UP001560267"/>
    </source>
</evidence>
<keyword evidence="7" id="KW-0963">Cytoplasm</keyword>
<keyword evidence="5 7" id="KW-0648">Protein biosynthesis</keyword>
<dbReference type="Gene3D" id="3.40.50.620">
    <property type="entry name" value="HUPs"/>
    <property type="match status" value="1"/>
</dbReference>
<dbReference type="InterPro" id="IPR008925">
    <property type="entry name" value="aa_tRNA-synth_I_cd-bd_sf"/>
</dbReference>
<evidence type="ECO:0000256" key="2">
    <source>
        <dbReference type="ARBA" id="ARBA00022598"/>
    </source>
</evidence>
<evidence type="ECO:0000259" key="8">
    <source>
        <dbReference type="Pfam" id="PF00749"/>
    </source>
</evidence>
<dbReference type="InterPro" id="IPR020058">
    <property type="entry name" value="Glu/Gln-tRNA-synth_Ib_cat-dom"/>
</dbReference>
<proteinExistence type="inferred from homology"/>
<feature type="binding site" evidence="7">
    <location>
        <position position="237"/>
    </location>
    <ligand>
        <name>ATP</name>
        <dbReference type="ChEBI" id="CHEBI:30616"/>
    </ligand>
</feature>
<keyword evidence="11" id="KW-1185">Reference proteome</keyword>
<dbReference type="Pfam" id="PF00749">
    <property type="entry name" value="tRNA-synt_1c"/>
    <property type="match status" value="1"/>
</dbReference>
<dbReference type="InterPro" id="IPR045462">
    <property type="entry name" value="aa-tRNA-synth_I_cd-bd"/>
</dbReference>
<comment type="function">
    <text evidence="7">Catalyzes the attachment of glutamate to tRNA(Glu) in a two-step reaction: glutamate is first activated by ATP to form Glu-AMP and then transferred to the acceptor end of tRNA(Glu).</text>
</comment>
<feature type="short sequence motif" description="'KMSKS' region" evidence="7">
    <location>
        <begin position="234"/>
        <end position="238"/>
    </location>
</feature>
<evidence type="ECO:0000256" key="1">
    <source>
        <dbReference type="ARBA" id="ARBA00007894"/>
    </source>
</evidence>
<reference evidence="10 11" key="1">
    <citation type="submission" date="2024-07" db="EMBL/GenBank/DDBJ databases">
        <title>Draft Genome Sequence of Ferrimicrobium acidiphilum Strain YE2023, Isolated from a Pulp of Bioleach Reactor.</title>
        <authorList>
            <person name="Elkina Y.A."/>
            <person name="Bulaeva A.G."/>
            <person name="Beletsky A.V."/>
            <person name="Mardanov A.V."/>
        </authorList>
    </citation>
    <scope>NUCLEOTIDE SEQUENCE [LARGE SCALE GENOMIC DNA]</scope>
    <source>
        <strain evidence="10 11">YE2023</strain>
    </source>
</reference>
<feature type="short sequence motif" description="'HIGH' region" evidence="7">
    <location>
        <begin position="13"/>
        <end position="23"/>
    </location>
</feature>
<dbReference type="RefSeq" id="WP_298385264.1">
    <property type="nucleotide sequence ID" value="NZ_JBFSHR010000001.1"/>
</dbReference>
<evidence type="ECO:0000313" key="10">
    <source>
        <dbReference type="EMBL" id="MEX6428312.1"/>
    </source>
</evidence>
<evidence type="ECO:0000256" key="5">
    <source>
        <dbReference type="ARBA" id="ARBA00022917"/>
    </source>
</evidence>
<organism evidence="10 11">
    <name type="scientific">Ferrimicrobium acidiphilum</name>
    <dbReference type="NCBI Taxonomy" id="121039"/>
    <lineage>
        <taxon>Bacteria</taxon>
        <taxon>Bacillati</taxon>
        <taxon>Actinomycetota</taxon>
        <taxon>Acidimicrobiia</taxon>
        <taxon>Acidimicrobiales</taxon>
        <taxon>Acidimicrobiaceae</taxon>
        <taxon>Ferrimicrobium</taxon>
    </lineage>
</organism>
<evidence type="ECO:0000256" key="4">
    <source>
        <dbReference type="ARBA" id="ARBA00022840"/>
    </source>
</evidence>
<keyword evidence="2 7" id="KW-0436">Ligase</keyword>
<accession>A0ABV3XYD2</accession>
<feature type="domain" description="Glutamyl/glutaminyl-tRNA synthetase class Ib catalytic" evidence="8">
    <location>
        <begin position="8"/>
        <end position="301"/>
    </location>
</feature>
<dbReference type="InterPro" id="IPR020751">
    <property type="entry name" value="aa-tRNA-synth_I_codon-bd_sub2"/>
</dbReference>
<gene>
    <name evidence="7 10" type="primary">gltX</name>
    <name evidence="10" type="ORF">AB6A68_00430</name>
</gene>
<comment type="caution">
    <text evidence="10">The sequence shown here is derived from an EMBL/GenBank/DDBJ whole genome shotgun (WGS) entry which is preliminary data.</text>
</comment>
<dbReference type="InterPro" id="IPR049940">
    <property type="entry name" value="GluQ/Sye"/>
</dbReference>
<evidence type="ECO:0000256" key="6">
    <source>
        <dbReference type="ARBA" id="ARBA00023146"/>
    </source>
</evidence>
<dbReference type="Pfam" id="PF19269">
    <property type="entry name" value="Anticodon_2"/>
    <property type="match status" value="1"/>
</dbReference>
<evidence type="ECO:0000256" key="7">
    <source>
        <dbReference type="HAMAP-Rule" id="MF_00022"/>
    </source>
</evidence>
<comment type="subcellular location">
    <subcellularLocation>
        <location evidence="7">Cytoplasm</location>
    </subcellularLocation>
</comment>
<evidence type="ECO:0000256" key="3">
    <source>
        <dbReference type="ARBA" id="ARBA00022741"/>
    </source>
</evidence>
<keyword evidence="7" id="KW-0862">Zinc</keyword>